<feature type="region of interest" description="Disordered" evidence="1">
    <location>
        <begin position="192"/>
        <end position="212"/>
    </location>
</feature>
<dbReference type="GeneID" id="9181339"/>
<dbReference type="InterPro" id="IPR029063">
    <property type="entry name" value="SAM-dependent_MTases_sf"/>
</dbReference>
<dbReference type="HOGENOM" id="CLU_422842_0_0_1"/>
<feature type="compositionally biased region" description="Basic and acidic residues" evidence="1">
    <location>
        <begin position="130"/>
        <end position="144"/>
    </location>
</feature>
<feature type="compositionally biased region" description="Low complexity" evidence="1">
    <location>
        <begin position="72"/>
        <end position="87"/>
    </location>
</feature>
<dbReference type="RefSeq" id="XP_002837879.1">
    <property type="nucleotide sequence ID" value="XM_002837833.1"/>
</dbReference>
<keyword evidence="3" id="KW-1185">Reference proteome</keyword>
<feature type="compositionally biased region" description="Polar residues" evidence="1">
    <location>
        <begin position="54"/>
        <end position="71"/>
    </location>
</feature>
<feature type="compositionally biased region" description="Polar residues" evidence="1">
    <location>
        <begin position="295"/>
        <end position="307"/>
    </location>
</feature>
<accession>D5GC27</accession>
<evidence type="ECO:0000313" key="3">
    <source>
        <dbReference type="Proteomes" id="UP000006911"/>
    </source>
</evidence>
<dbReference type="AlphaFoldDB" id="D5GC27"/>
<reference evidence="2 3" key="1">
    <citation type="journal article" date="2010" name="Nature">
        <title>Perigord black truffle genome uncovers evolutionary origins and mechanisms of symbiosis.</title>
        <authorList>
            <person name="Martin F."/>
            <person name="Kohler A."/>
            <person name="Murat C."/>
            <person name="Balestrini R."/>
            <person name="Coutinho P.M."/>
            <person name="Jaillon O."/>
            <person name="Montanini B."/>
            <person name="Morin E."/>
            <person name="Noel B."/>
            <person name="Percudani R."/>
            <person name="Porcel B."/>
            <person name="Rubini A."/>
            <person name="Amicucci A."/>
            <person name="Amselem J."/>
            <person name="Anthouard V."/>
            <person name="Arcioni S."/>
            <person name="Artiguenave F."/>
            <person name="Aury J.M."/>
            <person name="Ballario P."/>
            <person name="Bolchi A."/>
            <person name="Brenna A."/>
            <person name="Brun A."/>
            <person name="Buee M."/>
            <person name="Cantarel B."/>
            <person name="Chevalier G."/>
            <person name="Couloux A."/>
            <person name="Da Silva C."/>
            <person name="Denoeud F."/>
            <person name="Duplessis S."/>
            <person name="Ghignone S."/>
            <person name="Hilselberger B."/>
            <person name="Iotti M."/>
            <person name="Marcais B."/>
            <person name="Mello A."/>
            <person name="Miranda M."/>
            <person name="Pacioni G."/>
            <person name="Quesneville H."/>
            <person name="Riccioni C."/>
            <person name="Ruotolo R."/>
            <person name="Splivallo R."/>
            <person name="Stocchi V."/>
            <person name="Tisserant E."/>
            <person name="Viscomi A.R."/>
            <person name="Zambonelli A."/>
            <person name="Zampieri E."/>
            <person name="Henrissat B."/>
            <person name="Lebrun M.H."/>
            <person name="Paolocci F."/>
            <person name="Bonfante P."/>
            <person name="Ottonello S."/>
            <person name="Wincker P."/>
        </authorList>
    </citation>
    <scope>NUCLEOTIDE SEQUENCE [LARGE SCALE GENOMIC DNA]</scope>
    <source>
        <strain evidence="2 3">Mel28</strain>
    </source>
</reference>
<dbReference type="KEGG" id="tml:GSTUM_00005790001"/>
<name>D5GC27_TUBMM</name>
<protein>
    <submittedName>
        <fullName evidence="2">(Perigord truffle) hypothetical protein</fullName>
    </submittedName>
</protein>
<dbReference type="InParanoid" id="D5GC27"/>
<gene>
    <name evidence="2" type="ORF">GSTUM_00005790001</name>
</gene>
<sequence>MSHLVYKKPLQSQSHREDYKDLRKKKDAGIIDSKAYKSAKKNLLAEAEDYAISTGGSASSQNSLKRTATNDSTSPPASVSTSTSSESPIRERARKGSIFERNDPNRLVYKPDLRKEEDREAAKKERKLRKALEAERAAKVEPFRHISSGTEGPSSNTDLRASRTISVSSSSGSSSRSLGPKLGIGFRFFGRKAPPVGSPVGPEAPRLEEKEEDDLFSYRRRAGSLGTIASGGSGLSSEKRHATGLIMREDQSYARTMADYILVPKSSAQARSPNSSRSGTVSRRHSFGSQGERPSFSSVRPDSSASRPTRRDGGIIFAEDGRLLFRSEGVQEPQEVTRRPPSVSLLTLFTQFLVTFSNTSRLFTYAKYGTVRRGSISVCSSSAIDYDAEDSETDDFFMNSDESFVHLRGILERRTWFLSAMKWLSFERVLFSPGHHLMVLNSGGTILDLDGGGIALTSLATIPSASIDVIVSHSLPHVFLTTASSTSHDQQILQILRELHRVLKPSGYLELTIVDPLLNNMGPLTTAYIANRILPTPTAAQGVIKPSRGILKALKTMGPTEGGLWAEVKTCDMWMPTTSIGDELSTVTSRVGRLLYDELYTTREAGVLAEGVLEITDGGMWADAGIVEECGRENTAFKWAKCYARKAC</sequence>
<feature type="region of interest" description="Disordered" evidence="1">
    <location>
        <begin position="1"/>
        <end position="27"/>
    </location>
</feature>
<feature type="compositionally biased region" description="Polar residues" evidence="1">
    <location>
        <begin position="266"/>
        <end position="281"/>
    </location>
</feature>
<feature type="region of interest" description="Disordered" evidence="1">
    <location>
        <begin position="264"/>
        <end position="312"/>
    </location>
</feature>
<feature type="compositionally biased region" description="Polar residues" evidence="1">
    <location>
        <begin position="147"/>
        <end position="159"/>
    </location>
</feature>
<feature type="region of interest" description="Disordered" evidence="1">
    <location>
        <begin position="53"/>
        <end position="179"/>
    </location>
</feature>
<evidence type="ECO:0000313" key="2">
    <source>
        <dbReference type="EMBL" id="CAZ82070.1"/>
    </source>
</evidence>
<feature type="compositionally biased region" description="Basic and acidic residues" evidence="1">
    <location>
        <begin position="97"/>
        <end position="123"/>
    </location>
</feature>
<dbReference type="Proteomes" id="UP000006911">
    <property type="component" value="Unassembled WGS sequence"/>
</dbReference>
<evidence type="ECO:0000256" key="1">
    <source>
        <dbReference type="SAM" id="MobiDB-lite"/>
    </source>
</evidence>
<feature type="compositionally biased region" description="Low complexity" evidence="1">
    <location>
        <begin position="162"/>
        <end position="177"/>
    </location>
</feature>
<dbReference type="SUPFAM" id="SSF53335">
    <property type="entry name" value="S-adenosyl-L-methionine-dependent methyltransferases"/>
    <property type="match status" value="1"/>
</dbReference>
<dbReference type="Gene3D" id="3.40.50.150">
    <property type="entry name" value="Vaccinia Virus protein VP39"/>
    <property type="match status" value="1"/>
</dbReference>
<dbReference type="EMBL" id="FN430098">
    <property type="protein sequence ID" value="CAZ82070.1"/>
    <property type="molecule type" value="Genomic_DNA"/>
</dbReference>
<organism evidence="2 3">
    <name type="scientific">Tuber melanosporum (strain Mel28)</name>
    <name type="common">Perigord black truffle</name>
    <dbReference type="NCBI Taxonomy" id="656061"/>
    <lineage>
        <taxon>Eukaryota</taxon>
        <taxon>Fungi</taxon>
        <taxon>Dikarya</taxon>
        <taxon>Ascomycota</taxon>
        <taxon>Pezizomycotina</taxon>
        <taxon>Pezizomycetes</taxon>
        <taxon>Pezizales</taxon>
        <taxon>Tuberaceae</taxon>
        <taxon>Tuber</taxon>
    </lineage>
</organism>
<dbReference type="OMA" id="ILERRTW"/>
<proteinExistence type="predicted"/>